<dbReference type="InterPro" id="IPR050624">
    <property type="entry name" value="HTH-type_Tx_Regulator"/>
</dbReference>
<dbReference type="GO" id="GO:0003677">
    <property type="term" value="F:DNA binding"/>
    <property type="evidence" value="ECO:0007669"/>
    <property type="project" value="UniProtKB-UniRule"/>
</dbReference>
<dbReference type="AlphaFoldDB" id="A0A917TYH5"/>
<dbReference type="RefSeq" id="WP_162879263.1">
    <property type="nucleotide sequence ID" value="NZ_BMLG01000030.1"/>
</dbReference>
<dbReference type="InterPro" id="IPR036271">
    <property type="entry name" value="Tet_transcr_reg_TetR-rel_C_sf"/>
</dbReference>
<reference evidence="5" key="1">
    <citation type="journal article" date="2014" name="Int. J. Syst. Evol. Microbiol.">
        <title>Complete genome sequence of Corynebacterium casei LMG S-19264T (=DSM 44701T), isolated from a smear-ripened cheese.</title>
        <authorList>
            <consortium name="US DOE Joint Genome Institute (JGI-PGF)"/>
            <person name="Walter F."/>
            <person name="Albersmeier A."/>
            <person name="Kalinowski J."/>
            <person name="Ruckert C."/>
        </authorList>
    </citation>
    <scope>NUCLEOTIDE SEQUENCE</scope>
    <source>
        <strain evidence="5">CGMCC 1.6333</strain>
    </source>
</reference>
<evidence type="ECO:0000256" key="1">
    <source>
        <dbReference type="ARBA" id="ARBA00022491"/>
    </source>
</evidence>
<keyword evidence="2 3" id="KW-0238">DNA-binding</keyword>
<feature type="domain" description="HTH tetR-type" evidence="4">
    <location>
        <begin position="12"/>
        <end position="72"/>
    </location>
</feature>
<protein>
    <submittedName>
        <fullName evidence="5">TetR family transcriptional regulator</fullName>
    </submittedName>
</protein>
<dbReference type="InterPro" id="IPR001647">
    <property type="entry name" value="HTH_TetR"/>
</dbReference>
<evidence type="ECO:0000313" key="6">
    <source>
        <dbReference type="Proteomes" id="UP000618460"/>
    </source>
</evidence>
<dbReference type="PANTHER" id="PTHR43479:SF11">
    <property type="entry name" value="ACREF_ENVCD OPERON REPRESSOR-RELATED"/>
    <property type="match status" value="1"/>
</dbReference>
<evidence type="ECO:0000313" key="5">
    <source>
        <dbReference type="EMBL" id="GGM42496.1"/>
    </source>
</evidence>
<evidence type="ECO:0000256" key="3">
    <source>
        <dbReference type="PROSITE-ProRule" id="PRU00335"/>
    </source>
</evidence>
<keyword evidence="6" id="KW-1185">Reference proteome</keyword>
<evidence type="ECO:0000259" key="4">
    <source>
        <dbReference type="PROSITE" id="PS50977"/>
    </source>
</evidence>
<feature type="DNA-binding region" description="H-T-H motif" evidence="3">
    <location>
        <begin position="35"/>
        <end position="54"/>
    </location>
</feature>
<reference evidence="5" key="2">
    <citation type="submission" date="2020-09" db="EMBL/GenBank/DDBJ databases">
        <authorList>
            <person name="Sun Q."/>
            <person name="Zhou Y."/>
        </authorList>
    </citation>
    <scope>NUCLEOTIDE SEQUENCE</scope>
    <source>
        <strain evidence="5">CGMCC 1.6333</strain>
    </source>
</reference>
<keyword evidence="1" id="KW-0678">Repressor</keyword>
<name>A0A917TYH5_9BACI</name>
<accession>A0A917TYH5</accession>
<dbReference type="PROSITE" id="PS50977">
    <property type="entry name" value="HTH_TETR_2"/>
    <property type="match status" value="1"/>
</dbReference>
<dbReference type="Pfam" id="PF00440">
    <property type="entry name" value="TetR_N"/>
    <property type="match status" value="1"/>
</dbReference>
<dbReference type="InterPro" id="IPR009057">
    <property type="entry name" value="Homeodomain-like_sf"/>
</dbReference>
<dbReference type="PANTHER" id="PTHR43479">
    <property type="entry name" value="ACREF/ENVCD OPERON REPRESSOR-RELATED"/>
    <property type="match status" value="1"/>
</dbReference>
<dbReference type="Proteomes" id="UP000618460">
    <property type="component" value="Unassembled WGS sequence"/>
</dbReference>
<dbReference type="SUPFAM" id="SSF46689">
    <property type="entry name" value="Homeodomain-like"/>
    <property type="match status" value="1"/>
</dbReference>
<evidence type="ECO:0000256" key="2">
    <source>
        <dbReference type="ARBA" id="ARBA00023125"/>
    </source>
</evidence>
<proteinExistence type="predicted"/>
<dbReference type="Gene3D" id="1.10.10.60">
    <property type="entry name" value="Homeodomain-like"/>
    <property type="match status" value="1"/>
</dbReference>
<organism evidence="5 6">
    <name type="scientific">Paraliobacillus quinghaiensis</name>
    <dbReference type="NCBI Taxonomy" id="470815"/>
    <lineage>
        <taxon>Bacteria</taxon>
        <taxon>Bacillati</taxon>
        <taxon>Bacillota</taxon>
        <taxon>Bacilli</taxon>
        <taxon>Bacillales</taxon>
        <taxon>Bacillaceae</taxon>
        <taxon>Paraliobacillus</taxon>
    </lineage>
</organism>
<dbReference type="EMBL" id="BMLG01000030">
    <property type="protein sequence ID" value="GGM42496.1"/>
    <property type="molecule type" value="Genomic_DNA"/>
</dbReference>
<dbReference type="PRINTS" id="PR00455">
    <property type="entry name" value="HTHTETR"/>
</dbReference>
<dbReference type="SUPFAM" id="SSF48498">
    <property type="entry name" value="Tetracyclin repressor-like, C-terminal domain"/>
    <property type="match status" value="1"/>
</dbReference>
<sequence>MVKKEHQLRKQEETKKNILDIARNIIAEDGIKALSIRKITNALDYSPGIIYHYFKDKNEIIETIVDEGYGQILATVKSVERNEVAPEEEIKEVFTSYIKAALESPEYYKAVMLSSEPSILKRTAVLNRGISEQSSSLKVLCENIERGKSDNRYATWDSELTGQIIWTSTFGLIIRLMTERNVSDDQVDRLINHHFQVLLKGLLIREN</sequence>
<gene>
    <name evidence="5" type="ORF">GCM10011351_30610</name>
</gene>
<dbReference type="Gene3D" id="1.10.357.10">
    <property type="entry name" value="Tetracycline Repressor, domain 2"/>
    <property type="match status" value="1"/>
</dbReference>
<comment type="caution">
    <text evidence="5">The sequence shown here is derived from an EMBL/GenBank/DDBJ whole genome shotgun (WGS) entry which is preliminary data.</text>
</comment>